<sequence>MYLSRIGAIKLLQGGAILVHNPIGPLPFGCTTSVEHQSLLHSNQNHPRLYFTILPGRLPIPMTSCSVQSMPIWVLSVLWTEEEPFRILVPYHRQIYKTKSNKQIIKKKKKKKL</sequence>
<protein>
    <submittedName>
        <fullName evidence="1">Uncharacterized protein</fullName>
    </submittedName>
</protein>
<evidence type="ECO:0000313" key="2">
    <source>
        <dbReference type="Proteomes" id="UP001374535"/>
    </source>
</evidence>
<keyword evidence="2" id="KW-1185">Reference proteome</keyword>
<name>A0AAQ3S9G2_VIGMU</name>
<proteinExistence type="predicted"/>
<dbReference type="AlphaFoldDB" id="A0AAQ3S9G2"/>
<reference evidence="1 2" key="1">
    <citation type="journal article" date="2023" name="Life. Sci Alliance">
        <title>Evolutionary insights into 3D genome organization and epigenetic landscape of Vigna mungo.</title>
        <authorList>
            <person name="Junaid A."/>
            <person name="Singh B."/>
            <person name="Bhatia S."/>
        </authorList>
    </citation>
    <scope>NUCLEOTIDE SEQUENCE [LARGE SCALE GENOMIC DNA]</scope>
    <source>
        <strain evidence="1">Urdbean</strain>
    </source>
</reference>
<dbReference type="Proteomes" id="UP001374535">
    <property type="component" value="Chromosome 2"/>
</dbReference>
<organism evidence="1 2">
    <name type="scientific">Vigna mungo</name>
    <name type="common">Black gram</name>
    <name type="synonym">Phaseolus mungo</name>
    <dbReference type="NCBI Taxonomy" id="3915"/>
    <lineage>
        <taxon>Eukaryota</taxon>
        <taxon>Viridiplantae</taxon>
        <taxon>Streptophyta</taxon>
        <taxon>Embryophyta</taxon>
        <taxon>Tracheophyta</taxon>
        <taxon>Spermatophyta</taxon>
        <taxon>Magnoliopsida</taxon>
        <taxon>eudicotyledons</taxon>
        <taxon>Gunneridae</taxon>
        <taxon>Pentapetalae</taxon>
        <taxon>rosids</taxon>
        <taxon>fabids</taxon>
        <taxon>Fabales</taxon>
        <taxon>Fabaceae</taxon>
        <taxon>Papilionoideae</taxon>
        <taxon>50 kb inversion clade</taxon>
        <taxon>NPAAA clade</taxon>
        <taxon>indigoferoid/millettioid clade</taxon>
        <taxon>Phaseoleae</taxon>
        <taxon>Vigna</taxon>
    </lineage>
</organism>
<accession>A0AAQ3S9G2</accession>
<evidence type="ECO:0000313" key="1">
    <source>
        <dbReference type="EMBL" id="WVZ20509.1"/>
    </source>
</evidence>
<gene>
    <name evidence="1" type="ORF">V8G54_007831</name>
</gene>
<dbReference type="EMBL" id="CP144699">
    <property type="protein sequence ID" value="WVZ20509.1"/>
    <property type="molecule type" value="Genomic_DNA"/>
</dbReference>